<feature type="transmembrane region" description="Helical" evidence="6">
    <location>
        <begin position="216"/>
        <end position="235"/>
    </location>
</feature>
<feature type="transmembrane region" description="Helical" evidence="6">
    <location>
        <begin position="179"/>
        <end position="204"/>
    </location>
</feature>
<evidence type="ECO:0000256" key="1">
    <source>
        <dbReference type="ARBA" id="ARBA00004141"/>
    </source>
</evidence>
<dbReference type="PANTHER" id="PTHR33048">
    <property type="entry name" value="PTH11-LIKE INTEGRAL MEMBRANE PROTEIN (AFU_ORTHOLOGUE AFUA_5G11245)"/>
    <property type="match status" value="1"/>
</dbReference>
<proteinExistence type="inferred from homology"/>
<dbReference type="InterPro" id="IPR052337">
    <property type="entry name" value="SAT4-like"/>
</dbReference>
<sequence length="366" mass="40419">MEATTAAGPAKVVPDRGSALITLTWVLTALASVTVALRISFRAKVKQFGWDDFFMVMSMLCFFGWSVTLTLYAFRGGTRHIWHVALLGAENMAAVQLLNWTSQVFGIMGVAAGKISVSALLLAIIRQTEMRWQRVYIWAIIITLASVIAVSCSILTFAQCSPPRRLWDQRVDGHCIDPFVMSGFGTFTGCAYMLCLCLSVPVFISLGPFSCNASTFNTFADASLAIIPITIFWSLQNKTAERIQLSIVFSLNILTSICSGIKTQYLAELANRDDLTWATFEIFAWVTAELFLMIVCGTIPTLYPLLRGMRSVVSRVSSKWSASWSDGHSKSELRSNDRVVLELVTIGGKGFQRPEVNSSQKTLLMN</sequence>
<keyword evidence="9" id="KW-1185">Reference proteome</keyword>
<evidence type="ECO:0000313" key="8">
    <source>
        <dbReference type="EMBL" id="KAK8078557.1"/>
    </source>
</evidence>
<comment type="caution">
    <text evidence="8">The sequence shown here is derived from an EMBL/GenBank/DDBJ whole genome shotgun (WGS) entry which is preliminary data.</text>
</comment>
<keyword evidence="2 6" id="KW-0812">Transmembrane</keyword>
<comment type="similarity">
    <text evidence="5">Belongs to the SAT4 family.</text>
</comment>
<keyword evidence="4 6" id="KW-0472">Membrane</keyword>
<dbReference type="Proteomes" id="UP001446871">
    <property type="component" value="Unassembled WGS sequence"/>
</dbReference>
<gene>
    <name evidence="8" type="ORF">PG996_004727</name>
</gene>
<dbReference type="Pfam" id="PF20684">
    <property type="entry name" value="Fung_rhodopsin"/>
    <property type="match status" value="2"/>
</dbReference>
<feature type="domain" description="Rhodopsin" evidence="7">
    <location>
        <begin position="37"/>
        <end position="201"/>
    </location>
</feature>
<feature type="transmembrane region" description="Helical" evidence="6">
    <location>
        <begin position="282"/>
        <end position="306"/>
    </location>
</feature>
<evidence type="ECO:0000259" key="7">
    <source>
        <dbReference type="Pfam" id="PF20684"/>
    </source>
</evidence>
<dbReference type="InterPro" id="IPR049326">
    <property type="entry name" value="Rhodopsin_dom_fungi"/>
</dbReference>
<organism evidence="8 9">
    <name type="scientific">Apiospora saccharicola</name>
    <dbReference type="NCBI Taxonomy" id="335842"/>
    <lineage>
        <taxon>Eukaryota</taxon>
        <taxon>Fungi</taxon>
        <taxon>Dikarya</taxon>
        <taxon>Ascomycota</taxon>
        <taxon>Pezizomycotina</taxon>
        <taxon>Sordariomycetes</taxon>
        <taxon>Xylariomycetidae</taxon>
        <taxon>Amphisphaeriales</taxon>
        <taxon>Apiosporaceae</taxon>
        <taxon>Apiospora</taxon>
    </lineage>
</organism>
<keyword evidence="3 6" id="KW-1133">Transmembrane helix</keyword>
<evidence type="ECO:0000256" key="3">
    <source>
        <dbReference type="ARBA" id="ARBA00022989"/>
    </source>
</evidence>
<evidence type="ECO:0000256" key="6">
    <source>
        <dbReference type="SAM" id="Phobius"/>
    </source>
</evidence>
<feature type="transmembrane region" description="Helical" evidence="6">
    <location>
        <begin position="20"/>
        <end position="41"/>
    </location>
</feature>
<dbReference type="PANTHER" id="PTHR33048:SF146">
    <property type="entry name" value="INTEGRAL MEMBRANE PROTEIN"/>
    <property type="match status" value="1"/>
</dbReference>
<name>A0ABR1W4Y7_9PEZI</name>
<dbReference type="EMBL" id="JAQQWM010000002">
    <property type="protein sequence ID" value="KAK8078557.1"/>
    <property type="molecule type" value="Genomic_DNA"/>
</dbReference>
<evidence type="ECO:0000256" key="2">
    <source>
        <dbReference type="ARBA" id="ARBA00022692"/>
    </source>
</evidence>
<feature type="transmembrane region" description="Helical" evidence="6">
    <location>
        <begin position="53"/>
        <end position="74"/>
    </location>
</feature>
<evidence type="ECO:0000256" key="4">
    <source>
        <dbReference type="ARBA" id="ARBA00023136"/>
    </source>
</evidence>
<evidence type="ECO:0000313" key="9">
    <source>
        <dbReference type="Proteomes" id="UP001446871"/>
    </source>
</evidence>
<reference evidence="8 9" key="1">
    <citation type="submission" date="2023-01" db="EMBL/GenBank/DDBJ databases">
        <title>Analysis of 21 Apiospora genomes using comparative genomics revels a genus with tremendous synthesis potential of carbohydrate active enzymes and secondary metabolites.</title>
        <authorList>
            <person name="Sorensen T."/>
        </authorList>
    </citation>
    <scope>NUCLEOTIDE SEQUENCE [LARGE SCALE GENOMIC DNA]</scope>
    <source>
        <strain evidence="8 9">CBS 83171</strain>
    </source>
</reference>
<feature type="domain" description="Rhodopsin" evidence="7">
    <location>
        <begin position="208"/>
        <end position="307"/>
    </location>
</feature>
<comment type="subcellular location">
    <subcellularLocation>
        <location evidence="1">Membrane</location>
        <topology evidence="1">Multi-pass membrane protein</topology>
    </subcellularLocation>
</comment>
<feature type="transmembrane region" description="Helical" evidence="6">
    <location>
        <begin position="137"/>
        <end position="158"/>
    </location>
</feature>
<protein>
    <submittedName>
        <fullName evidence="8">Chp3</fullName>
    </submittedName>
</protein>
<feature type="transmembrane region" description="Helical" evidence="6">
    <location>
        <begin position="105"/>
        <end position="125"/>
    </location>
</feature>
<evidence type="ECO:0000256" key="5">
    <source>
        <dbReference type="ARBA" id="ARBA00038359"/>
    </source>
</evidence>
<accession>A0ABR1W4Y7</accession>